<dbReference type="SUPFAM" id="SSF140670">
    <property type="entry name" value="YoaC-like"/>
    <property type="match status" value="1"/>
</dbReference>
<evidence type="ECO:0000313" key="1">
    <source>
        <dbReference type="EMBL" id="VYU12510.1"/>
    </source>
</evidence>
<dbReference type="InterPro" id="IPR015079">
    <property type="entry name" value="DUF1889"/>
</dbReference>
<organism evidence="1">
    <name type="scientific">Enterobacter agglomerans</name>
    <name type="common">Erwinia herbicola</name>
    <name type="synonym">Pantoea agglomerans</name>
    <dbReference type="NCBI Taxonomy" id="549"/>
    <lineage>
        <taxon>Bacteria</taxon>
        <taxon>Pseudomonadati</taxon>
        <taxon>Pseudomonadota</taxon>
        <taxon>Gammaproteobacteria</taxon>
        <taxon>Enterobacterales</taxon>
        <taxon>Erwiniaceae</taxon>
        <taxon>Pantoea</taxon>
        <taxon>Pantoea agglomerans group</taxon>
    </lineage>
</organism>
<dbReference type="Pfam" id="PF08986">
    <property type="entry name" value="DUF1889"/>
    <property type="match status" value="1"/>
</dbReference>
<evidence type="ECO:0008006" key="2">
    <source>
        <dbReference type="Google" id="ProtNLM"/>
    </source>
</evidence>
<reference evidence="1" key="1">
    <citation type="submission" date="2019-11" db="EMBL/GenBank/DDBJ databases">
        <authorList>
            <person name="Feng L."/>
        </authorList>
    </citation>
    <scope>NUCLEOTIDE SEQUENCE</scope>
    <source>
        <strain evidence="1">PagglomeransLFYP105</strain>
    </source>
</reference>
<protein>
    <recommendedName>
        <fullName evidence="2">DUF1889 family protein</fullName>
    </recommendedName>
</protein>
<accession>A0A6N3C6K7</accession>
<dbReference type="AlphaFoldDB" id="A0A6N3C6K7"/>
<name>A0A6N3C6K7_ENTAG</name>
<sequence length="100" mass="11197">MNKALERALEHLGVVINTSTGLVHPQDESTAKELFKYLRELGVALDYSEIYQWTKAQGWADKHCNEIAGLAEKIGSGGRVVVKHKGCLKDTFKQELRSLK</sequence>
<dbReference type="Gene3D" id="1.20.1290.30">
    <property type="match status" value="1"/>
</dbReference>
<dbReference type="EMBL" id="CACRUS010000006">
    <property type="protein sequence ID" value="VYU12510.1"/>
    <property type="molecule type" value="Genomic_DNA"/>
</dbReference>
<proteinExistence type="predicted"/>
<gene>
    <name evidence="1" type="ORF">PALFYP105_03353</name>
</gene>
<dbReference type="InterPro" id="IPR037210">
    <property type="entry name" value="YoaC-like_sf"/>
</dbReference>